<accession>A0A3S4V6Q1</accession>
<dbReference type="Proteomes" id="UP000269542">
    <property type="component" value="Chromosome"/>
</dbReference>
<evidence type="ECO:0000313" key="1">
    <source>
        <dbReference type="EMBL" id="VEI13214.1"/>
    </source>
</evidence>
<proteinExistence type="predicted"/>
<organism evidence="1 2">
    <name type="scientific">Trueperella bialowiezensis</name>
    <dbReference type="NCBI Taxonomy" id="312285"/>
    <lineage>
        <taxon>Bacteria</taxon>
        <taxon>Bacillati</taxon>
        <taxon>Actinomycetota</taxon>
        <taxon>Actinomycetes</taxon>
        <taxon>Actinomycetales</taxon>
        <taxon>Actinomycetaceae</taxon>
        <taxon>Trueperella</taxon>
    </lineage>
</organism>
<dbReference type="InterPro" id="IPR058154">
    <property type="entry name" value="Bxb1_TTP-like"/>
</dbReference>
<dbReference type="RefSeq" id="WP_126416355.1">
    <property type="nucleotide sequence ID" value="NZ_LR134476.1"/>
</dbReference>
<evidence type="ECO:0008006" key="3">
    <source>
        <dbReference type="Google" id="ProtNLM"/>
    </source>
</evidence>
<evidence type="ECO:0000313" key="2">
    <source>
        <dbReference type="Proteomes" id="UP000269542"/>
    </source>
</evidence>
<protein>
    <recommendedName>
        <fullName evidence="3">Phage tail protein</fullName>
    </recommendedName>
</protein>
<dbReference type="AlphaFoldDB" id="A0A3S4V6Q1"/>
<gene>
    <name evidence="1" type="ORF">NCTC13354_00925</name>
</gene>
<dbReference type="EMBL" id="LR134476">
    <property type="protein sequence ID" value="VEI13214.1"/>
    <property type="molecule type" value="Genomic_DNA"/>
</dbReference>
<name>A0A3S4V6Q1_9ACTO</name>
<dbReference type="OrthoDB" id="2184509at2"/>
<dbReference type="Pfam" id="PF25681">
    <property type="entry name" value="Phage_TTP_17"/>
    <property type="match status" value="1"/>
</dbReference>
<keyword evidence="2" id="KW-1185">Reference proteome</keyword>
<dbReference type="KEGG" id="tbw:NCTC13354_00925"/>
<reference evidence="1 2" key="1">
    <citation type="submission" date="2018-12" db="EMBL/GenBank/DDBJ databases">
        <authorList>
            <consortium name="Pathogen Informatics"/>
        </authorList>
    </citation>
    <scope>NUCLEOTIDE SEQUENCE [LARGE SCALE GENOMIC DNA]</scope>
    <source>
        <strain evidence="1 2">NCTC13354</strain>
    </source>
</reference>
<sequence length="183" mass="19585">MALPEIMIGAPLTAGGAFAVAPVGTALPTDATSDLNPAFKTLGLIGEDGFTLTQNRSTNDIKVWGGATKRRLTNEFSETVGATFMESAAAETLKAIFGEDNVQVAGKKISIAHTSDGSAEQSYVITMKDGDARRRLVIPRGQLFLTSQIQYVHSDAIKYDVEITCYEDEDGRTSLEYVDDTAA</sequence>